<name>E8U615_DEIML</name>
<reference evidence="2" key="2">
    <citation type="submission" date="2011-01" db="EMBL/GenBank/DDBJ databases">
        <title>The complete genome of Deinococcus maricopensis DSM 21211.</title>
        <authorList>
            <consortium name="US DOE Joint Genome Institute (JGI-PGF)"/>
            <person name="Lucas S."/>
            <person name="Copeland A."/>
            <person name="Lapidus A."/>
            <person name="Goodwin L."/>
            <person name="Pitluck S."/>
            <person name="Kyrpides N."/>
            <person name="Mavromatis K."/>
            <person name="Pagani I."/>
            <person name="Ivanova N."/>
            <person name="Ovchinnikova G."/>
            <person name="Zeytun A."/>
            <person name="Detter J.C."/>
            <person name="Han C."/>
            <person name="Land M."/>
            <person name="Hauser L."/>
            <person name="Markowitz V."/>
            <person name="Cheng J.-F."/>
            <person name="Hugenholtz P."/>
            <person name="Woyke T."/>
            <person name="Wu D."/>
            <person name="Pukall R."/>
            <person name="Gehrich-Schroeter G."/>
            <person name="Brambilla E."/>
            <person name="Klenk H.-P."/>
            <person name="Eisen J.A."/>
        </authorList>
    </citation>
    <scope>NUCLEOTIDE SEQUENCE [LARGE SCALE GENOMIC DNA]</scope>
    <source>
        <strain evidence="2">DSM 21211 / LMG 22137 / NRRL B-23946 / LB-34</strain>
    </source>
</reference>
<dbReference type="AlphaFoldDB" id="E8U615"/>
<reference evidence="1 2" key="1">
    <citation type="journal article" date="2011" name="Stand. Genomic Sci.">
        <title>Complete genome sequence of Deinococcus maricopensis type strain (LB-34).</title>
        <authorList>
            <person name="Pukall R."/>
            <person name="Zeytun A."/>
            <person name="Lucas S."/>
            <person name="Lapidus A."/>
            <person name="Hammon N."/>
            <person name="Deshpande S."/>
            <person name="Nolan M."/>
            <person name="Cheng J.F."/>
            <person name="Pitluck S."/>
            <person name="Liolios K."/>
            <person name="Pagani I."/>
            <person name="Mikhailova N."/>
            <person name="Ivanova N."/>
            <person name="Mavromatis K."/>
            <person name="Pati A."/>
            <person name="Tapia R."/>
            <person name="Han C."/>
            <person name="Goodwin L."/>
            <person name="Chen A."/>
            <person name="Palaniappan K."/>
            <person name="Land M."/>
            <person name="Hauser L."/>
            <person name="Chang Y.J."/>
            <person name="Jeffries C.D."/>
            <person name="Brambilla E.M."/>
            <person name="Rohde M."/>
            <person name="Goker M."/>
            <person name="Detter J.C."/>
            <person name="Woyke T."/>
            <person name="Bristow J."/>
            <person name="Eisen J.A."/>
            <person name="Markowitz V."/>
            <person name="Hugenholtz P."/>
            <person name="Kyrpides N.C."/>
            <person name="Klenk H.P."/>
        </authorList>
    </citation>
    <scope>NUCLEOTIDE SEQUENCE [LARGE SCALE GENOMIC DNA]</scope>
    <source>
        <strain evidence="2">DSM 21211 / LMG 22137 / NRRL B-23946 / LB-34</strain>
    </source>
</reference>
<keyword evidence="2" id="KW-1185">Reference proteome</keyword>
<dbReference type="RefSeq" id="WP_013556009.1">
    <property type="nucleotide sequence ID" value="NC_014958.1"/>
</dbReference>
<sequence length="267" mass="28943">MTKKRAQNNENPGLEMHAVWSRAIERQARQLGSECAGTAGMAQIAAGVARGDLASVQQLAVRAQVADGDTWQLLQGDVAWMRDSDALELLPLLHEAGCRPGAAHVQQACAALLGKLRQEARPDQFARELGKALLASGEALTFLRGGILPASLAFSRAWMPLIGRSSAWRLTPWLQQGVRRDLEKHGRLRWRPNLLQPEVTWLLGEVAQHAGGTASSQTARLAAFMTAEMGNIARRTAEECGIIEAPALDPRHGLEDALIAAGYNPYH</sequence>
<evidence type="ECO:0000313" key="2">
    <source>
        <dbReference type="Proteomes" id="UP000008635"/>
    </source>
</evidence>
<dbReference type="STRING" id="709986.Deima_0849"/>
<dbReference type="KEGG" id="dmr:Deima_0849"/>
<proteinExistence type="predicted"/>
<evidence type="ECO:0000313" key="1">
    <source>
        <dbReference type="EMBL" id="ADV66504.1"/>
    </source>
</evidence>
<gene>
    <name evidence="1" type="ordered locus">Deima_0849</name>
</gene>
<organism evidence="1 2">
    <name type="scientific">Deinococcus maricopensis (strain DSM 21211 / LMG 22137 / NRRL B-23946 / LB-34)</name>
    <dbReference type="NCBI Taxonomy" id="709986"/>
    <lineage>
        <taxon>Bacteria</taxon>
        <taxon>Thermotogati</taxon>
        <taxon>Deinococcota</taxon>
        <taxon>Deinococci</taxon>
        <taxon>Deinococcales</taxon>
        <taxon>Deinococcaceae</taxon>
        <taxon>Deinococcus</taxon>
    </lineage>
</organism>
<dbReference type="EMBL" id="CP002454">
    <property type="protein sequence ID" value="ADV66504.1"/>
    <property type="molecule type" value="Genomic_DNA"/>
</dbReference>
<protein>
    <submittedName>
        <fullName evidence="1">Uncharacterized protein</fullName>
    </submittedName>
</protein>
<accession>E8U615</accession>
<dbReference type="Proteomes" id="UP000008635">
    <property type="component" value="Chromosome"/>
</dbReference>
<dbReference type="HOGENOM" id="CLU_1041004_0_0_0"/>